<gene>
    <name evidence="6" type="ORF">EDD40_1973</name>
</gene>
<dbReference type="PANTHER" id="PTHR30146">
    <property type="entry name" value="LACI-RELATED TRANSCRIPTIONAL REPRESSOR"/>
    <property type="match status" value="1"/>
</dbReference>
<dbReference type="PROSITE" id="PS50932">
    <property type="entry name" value="HTH_LACI_2"/>
    <property type="match status" value="1"/>
</dbReference>
<dbReference type="Proteomes" id="UP000268727">
    <property type="component" value="Unassembled WGS sequence"/>
</dbReference>
<protein>
    <submittedName>
        <fullName evidence="6">LacI family transcriptional regulator</fullName>
    </submittedName>
</protein>
<dbReference type="AlphaFoldDB" id="A0A3N1H2Q6"/>
<dbReference type="InterPro" id="IPR010982">
    <property type="entry name" value="Lambda_DNA-bd_dom_sf"/>
</dbReference>
<keyword evidence="7" id="KW-1185">Reference proteome</keyword>
<organism evidence="6 7">
    <name type="scientific">Saccharothrix texasensis</name>
    <dbReference type="NCBI Taxonomy" id="103734"/>
    <lineage>
        <taxon>Bacteria</taxon>
        <taxon>Bacillati</taxon>
        <taxon>Actinomycetota</taxon>
        <taxon>Actinomycetes</taxon>
        <taxon>Pseudonocardiales</taxon>
        <taxon>Pseudonocardiaceae</taxon>
        <taxon>Saccharothrix</taxon>
    </lineage>
</organism>
<evidence type="ECO:0000313" key="7">
    <source>
        <dbReference type="Proteomes" id="UP000268727"/>
    </source>
</evidence>
<dbReference type="EMBL" id="RJKM01000001">
    <property type="protein sequence ID" value="ROP36696.1"/>
    <property type="molecule type" value="Genomic_DNA"/>
</dbReference>
<feature type="domain" description="HTH lacI-type" evidence="5">
    <location>
        <begin position="15"/>
        <end position="69"/>
    </location>
</feature>
<feature type="region of interest" description="Disordered" evidence="4">
    <location>
        <begin position="329"/>
        <end position="349"/>
    </location>
</feature>
<keyword evidence="1" id="KW-0805">Transcription regulation</keyword>
<dbReference type="InterPro" id="IPR028082">
    <property type="entry name" value="Peripla_BP_I"/>
</dbReference>
<dbReference type="Pfam" id="PF00356">
    <property type="entry name" value="LacI"/>
    <property type="match status" value="1"/>
</dbReference>
<dbReference type="OrthoDB" id="1938857at2"/>
<proteinExistence type="predicted"/>
<dbReference type="CDD" id="cd06267">
    <property type="entry name" value="PBP1_LacI_sugar_binding-like"/>
    <property type="match status" value="1"/>
</dbReference>
<sequence>MITTEEARVAGGKRPTISDIAKAAGVSTGAVSYALNNRPGVSEPTRRRIMDIADRLGWVPSSAARSLSDGRANAIGLVVDRPARVIGVEPYFMQLISGIQGALAGGPTSLLLQVTDNSAAELAAYRRWWGERRVDGVLLVDLVQNDPRVELVRELRLPAVVLGEPVVPDLPCVWTDDELAVEEVLEYLVALGHRRIVRVAGPTKFVHTQTRSRAFTAAAARLGLPDARVVHADYSDEAAARVTRRVLTSGTAPTALVFDNDVMAVSALGVAHELGLTVPDQLSLVAWDDSALCRLVRPALSAVRRPIAERGAAAVRLLLDVINGAPAEQVKTSDPELVPRSSTAHPPLP</sequence>
<evidence type="ECO:0000256" key="1">
    <source>
        <dbReference type="ARBA" id="ARBA00023015"/>
    </source>
</evidence>
<dbReference type="SUPFAM" id="SSF53822">
    <property type="entry name" value="Periplasmic binding protein-like I"/>
    <property type="match status" value="1"/>
</dbReference>
<dbReference type="InterPro" id="IPR046335">
    <property type="entry name" value="LacI/GalR-like_sensor"/>
</dbReference>
<keyword evidence="3" id="KW-0804">Transcription</keyword>
<dbReference type="Pfam" id="PF13377">
    <property type="entry name" value="Peripla_BP_3"/>
    <property type="match status" value="1"/>
</dbReference>
<evidence type="ECO:0000256" key="2">
    <source>
        <dbReference type="ARBA" id="ARBA00023125"/>
    </source>
</evidence>
<dbReference type="CDD" id="cd01392">
    <property type="entry name" value="HTH_LacI"/>
    <property type="match status" value="1"/>
</dbReference>
<dbReference type="GO" id="GO:0000976">
    <property type="term" value="F:transcription cis-regulatory region binding"/>
    <property type="evidence" value="ECO:0007669"/>
    <property type="project" value="TreeGrafter"/>
</dbReference>
<dbReference type="SMART" id="SM00354">
    <property type="entry name" value="HTH_LACI"/>
    <property type="match status" value="1"/>
</dbReference>
<evidence type="ECO:0000313" key="6">
    <source>
        <dbReference type="EMBL" id="ROP36696.1"/>
    </source>
</evidence>
<dbReference type="Gene3D" id="1.10.260.40">
    <property type="entry name" value="lambda repressor-like DNA-binding domains"/>
    <property type="match status" value="1"/>
</dbReference>
<dbReference type="PANTHER" id="PTHR30146:SF155">
    <property type="entry name" value="ALANINE RACEMASE"/>
    <property type="match status" value="1"/>
</dbReference>
<accession>A0A3N1H2Q6</accession>
<comment type="caution">
    <text evidence="6">The sequence shown here is derived from an EMBL/GenBank/DDBJ whole genome shotgun (WGS) entry which is preliminary data.</text>
</comment>
<reference evidence="6 7" key="1">
    <citation type="submission" date="2018-11" db="EMBL/GenBank/DDBJ databases">
        <title>Sequencing the genomes of 1000 actinobacteria strains.</title>
        <authorList>
            <person name="Klenk H.-P."/>
        </authorList>
    </citation>
    <scope>NUCLEOTIDE SEQUENCE [LARGE SCALE GENOMIC DNA]</scope>
    <source>
        <strain evidence="6 7">DSM 44231</strain>
    </source>
</reference>
<evidence type="ECO:0000256" key="4">
    <source>
        <dbReference type="SAM" id="MobiDB-lite"/>
    </source>
</evidence>
<dbReference type="Gene3D" id="3.40.50.2300">
    <property type="match status" value="2"/>
</dbReference>
<feature type="compositionally biased region" description="Polar residues" evidence="4">
    <location>
        <begin position="340"/>
        <end position="349"/>
    </location>
</feature>
<evidence type="ECO:0000259" key="5">
    <source>
        <dbReference type="PROSITE" id="PS50932"/>
    </source>
</evidence>
<dbReference type="SUPFAM" id="SSF47413">
    <property type="entry name" value="lambda repressor-like DNA-binding domains"/>
    <property type="match status" value="1"/>
</dbReference>
<evidence type="ECO:0000256" key="3">
    <source>
        <dbReference type="ARBA" id="ARBA00023163"/>
    </source>
</evidence>
<keyword evidence="2" id="KW-0238">DNA-binding</keyword>
<dbReference type="PROSITE" id="PS00356">
    <property type="entry name" value="HTH_LACI_1"/>
    <property type="match status" value="1"/>
</dbReference>
<dbReference type="GO" id="GO:0003700">
    <property type="term" value="F:DNA-binding transcription factor activity"/>
    <property type="evidence" value="ECO:0007669"/>
    <property type="project" value="TreeGrafter"/>
</dbReference>
<name>A0A3N1H2Q6_9PSEU</name>
<dbReference type="InterPro" id="IPR000843">
    <property type="entry name" value="HTH_LacI"/>
</dbReference>